<keyword evidence="2" id="KW-0175">Coiled coil</keyword>
<feature type="compositionally biased region" description="Low complexity" evidence="3">
    <location>
        <begin position="213"/>
        <end position="224"/>
    </location>
</feature>
<dbReference type="PANTHER" id="PTHR12806:SF0">
    <property type="entry name" value="VACUOLAR-SORTING PROTEIN SNF8"/>
    <property type="match status" value="1"/>
</dbReference>
<keyword evidence="5" id="KW-1185">Reference proteome</keyword>
<sequence length="342" mass="37870">MRRGIGVAHIQQKQQSQQQMAQLGAQITAERVGQIEDQLSSLQEQLRVLATRHKSEIDHDPIVRARFRQLADSLGIDLISSKKNVFAGALGLGDFYYSLAGKVVEACLNERKFCGSFVPLKRVITVVQKNYDNAIRSAKDSRTVISEGDVLTSLGKLGKLGAGYNVVELNHVKYIQTTPDEACGTDQVQLLNYVLGKQKKKIEEEKAKKRSSNSKPTSTTTNSRVSNPSGIGAAYVIADHPLEEVGEVDSIIPLCDQCVTVTEKELVKEFAWEYHRAHAVLERMVQEGSVWVEYKELKAEESSKKHNTPILRSTESHGVNKTSSGGRDSGVTYWFISLTTHA</sequence>
<evidence type="ECO:0000256" key="1">
    <source>
        <dbReference type="ARBA" id="ARBA00009834"/>
    </source>
</evidence>
<evidence type="ECO:0000256" key="2">
    <source>
        <dbReference type="SAM" id="Coils"/>
    </source>
</evidence>
<dbReference type="InterPro" id="IPR016689">
    <property type="entry name" value="ESCRT-2_cplx_Snf8"/>
</dbReference>
<dbReference type="GO" id="GO:0043328">
    <property type="term" value="P:protein transport to vacuole involved in ubiquitin-dependent protein catabolic process via the multivesicular body sorting pathway"/>
    <property type="evidence" value="ECO:0007669"/>
    <property type="project" value="TreeGrafter"/>
</dbReference>
<evidence type="ECO:0000313" key="5">
    <source>
        <dbReference type="Proteomes" id="UP000515908"/>
    </source>
</evidence>
<dbReference type="VEuPathDB" id="TriTrypDB:ADEAN_000325300"/>
<dbReference type="Proteomes" id="UP000515908">
    <property type="component" value="Chromosome 05"/>
</dbReference>
<dbReference type="Pfam" id="PF04157">
    <property type="entry name" value="EAP30"/>
    <property type="match status" value="1"/>
</dbReference>
<dbReference type="Gene3D" id="1.10.10.10">
    <property type="entry name" value="Winged helix-like DNA-binding domain superfamily/Winged helix DNA-binding domain"/>
    <property type="match status" value="2"/>
</dbReference>
<dbReference type="EMBL" id="LR877149">
    <property type="protein sequence ID" value="CAD2215795.1"/>
    <property type="molecule type" value="Genomic_DNA"/>
</dbReference>
<dbReference type="InterPro" id="IPR040608">
    <property type="entry name" value="Snf8/Vps36"/>
</dbReference>
<dbReference type="PANTHER" id="PTHR12806">
    <property type="entry name" value="EAP30 SUBUNIT OF ELL COMPLEX"/>
    <property type="match status" value="1"/>
</dbReference>
<gene>
    <name evidence="4" type="ORF">ADEAN_000325300</name>
</gene>
<accession>A0A7G2C8M4</accession>
<dbReference type="GO" id="GO:0000814">
    <property type="term" value="C:ESCRT II complex"/>
    <property type="evidence" value="ECO:0007669"/>
    <property type="project" value="InterPro"/>
</dbReference>
<reference evidence="4 5" key="1">
    <citation type="submission" date="2020-08" db="EMBL/GenBank/DDBJ databases">
        <authorList>
            <person name="Newling K."/>
            <person name="Davey J."/>
            <person name="Forrester S."/>
        </authorList>
    </citation>
    <scope>NUCLEOTIDE SEQUENCE [LARGE SCALE GENOMIC DNA]</scope>
    <source>
        <strain evidence="5">Crithidia deanei Carvalho (ATCC PRA-265)</strain>
    </source>
</reference>
<dbReference type="OrthoDB" id="283883at2759"/>
<dbReference type="InterPro" id="IPR036390">
    <property type="entry name" value="WH_DNA-bd_sf"/>
</dbReference>
<protein>
    <submittedName>
        <fullName evidence="4">EAP30/Vps36 family, putative</fullName>
    </submittedName>
</protein>
<organism evidence="4 5">
    <name type="scientific">Angomonas deanei</name>
    <dbReference type="NCBI Taxonomy" id="59799"/>
    <lineage>
        <taxon>Eukaryota</taxon>
        <taxon>Discoba</taxon>
        <taxon>Euglenozoa</taxon>
        <taxon>Kinetoplastea</taxon>
        <taxon>Metakinetoplastina</taxon>
        <taxon>Trypanosomatida</taxon>
        <taxon>Trypanosomatidae</taxon>
        <taxon>Strigomonadinae</taxon>
        <taxon>Angomonas</taxon>
    </lineage>
</organism>
<proteinExistence type="inferred from homology"/>
<name>A0A7G2C8M4_9TRYP</name>
<evidence type="ECO:0000313" key="4">
    <source>
        <dbReference type="EMBL" id="CAD2215795.1"/>
    </source>
</evidence>
<dbReference type="InterPro" id="IPR036388">
    <property type="entry name" value="WH-like_DNA-bd_sf"/>
</dbReference>
<evidence type="ECO:0000256" key="3">
    <source>
        <dbReference type="SAM" id="MobiDB-lite"/>
    </source>
</evidence>
<comment type="similarity">
    <text evidence="1">Belongs to the SNF8 family.</text>
</comment>
<feature type="region of interest" description="Disordered" evidence="3">
    <location>
        <begin position="204"/>
        <end position="226"/>
    </location>
</feature>
<dbReference type="Gene3D" id="6.10.140.180">
    <property type="match status" value="1"/>
</dbReference>
<dbReference type="SUPFAM" id="SSF46785">
    <property type="entry name" value="Winged helix' DNA-binding domain"/>
    <property type="match status" value="2"/>
</dbReference>
<feature type="coiled-coil region" evidence="2">
    <location>
        <begin position="25"/>
        <end position="52"/>
    </location>
</feature>
<dbReference type="AlphaFoldDB" id="A0A7G2C8M4"/>